<dbReference type="EMBL" id="UYRV01118613">
    <property type="protein sequence ID" value="VDN31239.1"/>
    <property type="molecule type" value="Genomic_DNA"/>
</dbReference>
<dbReference type="AlphaFoldDB" id="A0A3P7QLY9"/>
<feature type="non-terminal residue" evidence="1">
    <location>
        <position position="77"/>
    </location>
</feature>
<dbReference type="Proteomes" id="UP000271889">
    <property type="component" value="Unassembled WGS sequence"/>
</dbReference>
<sequence length="77" mass="9217">MVSRLKTTMPTKLPRSFARSLNLMISAEQMKLLRSSTTSWMRVQKEKSGKLSRLMLYKIWPWRTRQKLERRKSTKST</sequence>
<evidence type="ECO:0000313" key="2">
    <source>
        <dbReference type="Proteomes" id="UP000271889"/>
    </source>
</evidence>
<reference evidence="1 2" key="1">
    <citation type="submission" date="2018-11" db="EMBL/GenBank/DDBJ databases">
        <authorList>
            <consortium name="Pathogen Informatics"/>
        </authorList>
    </citation>
    <scope>NUCLEOTIDE SEQUENCE [LARGE SCALE GENOMIC DNA]</scope>
</reference>
<organism evidence="1 2">
    <name type="scientific">Cylicostephanus goldi</name>
    <name type="common">Nematode worm</name>
    <dbReference type="NCBI Taxonomy" id="71465"/>
    <lineage>
        <taxon>Eukaryota</taxon>
        <taxon>Metazoa</taxon>
        <taxon>Ecdysozoa</taxon>
        <taxon>Nematoda</taxon>
        <taxon>Chromadorea</taxon>
        <taxon>Rhabditida</taxon>
        <taxon>Rhabditina</taxon>
        <taxon>Rhabditomorpha</taxon>
        <taxon>Strongyloidea</taxon>
        <taxon>Strongylidae</taxon>
        <taxon>Cylicostephanus</taxon>
    </lineage>
</organism>
<proteinExistence type="predicted"/>
<protein>
    <submittedName>
        <fullName evidence="1">Uncharacterized protein</fullName>
    </submittedName>
</protein>
<keyword evidence="2" id="KW-1185">Reference proteome</keyword>
<evidence type="ECO:0000313" key="1">
    <source>
        <dbReference type="EMBL" id="VDN31239.1"/>
    </source>
</evidence>
<accession>A0A3P7QLY9</accession>
<name>A0A3P7QLY9_CYLGO</name>
<gene>
    <name evidence="1" type="ORF">CGOC_LOCUS11764</name>
</gene>